<dbReference type="InterPro" id="IPR009057">
    <property type="entry name" value="Homeodomain-like_sf"/>
</dbReference>
<evidence type="ECO:0000256" key="4">
    <source>
        <dbReference type="PROSITE-ProRule" id="PRU00335"/>
    </source>
</evidence>
<dbReference type="InterPro" id="IPR050109">
    <property type="entry name" value="HTH-type_TetR-like_transc_reg"/>
</dbReference>
<name>A0AB39QUK1_9ACTN</name>
<evidence type="ECO:0000259" key="5">
    <source>
        <dbReference type="PROSITE" id="PS50977"/>
    </source>
</evidence>
<dbReference type="InterPro" id="IPR001647">
    <property type="entry name" value="HTH_TetR"/>
</dbReference>
<dbReference type="PROSITE" id="PS50977">
    <property type="entry name" value="HTH_TETR_2"/>
    <property type="match status" value="1"/>
</dbReference>
<dbReference type="SUPFAM" id="SSF46689">
    <property type="entry name" value="Homeodomain-like"/>
    <property type="match status" value="1"/>
</dbReference>
<keyword evidence="2 4" id="KW-0238">DNA-binding</keyword>
<sequence length="204" mass="21395">MATTQAETGRTNQKKRTRTAIVEAARELIGTGGEVTMPAIARAALVSEATAYRYFPDLPSLISEALAGAWPPPAEALAPVADSTDPVERVAFACQFLLRGILLRQGAVRAMIAATITRPETATTRPGVRFGLIDFALLPLEDTLGVTDPEALAQLKRDLAVVVGAEALFSLTDLCGLAPDDAIASAVHTATTLTEAALRTTVRG</sequence>
<dbReference type="PANTHER" id="PTHR30055:SF234">
    <property type="entry name" value="HTH-TYPE TRANSCRIPTIONAL REGULATOR BETI"/>
    <property type="match status" value="1"/>
</dbReference>
<dbReference type="RefSeq" id="WP_369223862.1">
    <property type="nucleotide sequence ID" value="NZ_CP163441.1"/>
</dbReference>
<gene>
    <name evidence="6" type="ORF">AB5J52_24295</name>
</gene>
<keyword evidence="3" id="KW-0804">Transcription</keyword>
<evidence type="ECO:0000256" key="2">
    <source>
        <dbReference type="ARBA" id="ARBA00023125"/>
    </source>
</evidence>
<reference evidence="6" key="1">
    <citation type="submission" date="2024-07" db="EMBL/GenBank/DDBJ databases">
        <authorList>
            <person name="Yu S.T."/>
        </authorList>
    </citation>
    <scope>NUCLEOTIDE SEQUENCE</scope>
    <source>
        <strain evidence="6">R39</strain>
    </source>
</reference>
<organism evidence="6">
    <name type="scientific">Streptomyces sp. R39</name>
    <dbReference type="NCBI Taxonomy" id="3238631"/>
    <lineage>
        <taxon>Bacteria</taxon>
        <taxon>Bacillati</taxon>
        <taxon>Actinomycetota</taxon>
        <taxon>Actinomycetes</taxon>
        <taxon>Kitasatosporales</taxon>
        <taxon>Streptomycetaceae</taxon>
        <taxon>Streptomyces</taxon>
    </lineage>
</organism>
<dbReference type="PANTHER" id="PTHR30055">
    <property type="entry name" value="HTH-TYPE TRANSCRIPTIONAL REGULATOR RUTR"/>
    <property type="match status" value="1"/>
</dbReference>
<feature type="domain" description="HTH tetR-type" evidence="5">
    <location>
        <begin position="15"/>
        <end position="73"/>
    </location>
</feature>
<keyword evidence="1" id="KW-0805">Transcription regulation</keyword>
<evidence type="ECO:0000313" key="6">
    <source>
        <dbReference type="EMBL" id="XDQ45125.1"/>
    </source>
</evidence>
<evidence type="ECO:0000256" key="3">
    <source>
        <dbReference type="ARBA" id="ARBA00023163"/>
    </source>
</evidence>
<dbReference type="GO" id="GO:0003700">
    <property type="term" value="F:DNA-binding transcription factor activity"/>
    <property type="evidence" value="ECO:0007669"/>
    <property type="project" value="TreeGrafter"/>
</dbReference>
<dbReference type="Pfam" id="PF00440">
    <property type="entry name" value="TetR_N"/>
    <property type="match status" value="1"/>
</dbReference>
<accession>A0AB39QUK1</accession>
<evidence type="ECO:0000256" key="1">
    <source>
        <dbReference type="ARBA" id="ARBA00023015"/>
    </source>
</evidence>
<dbReference type="Gene3D" id="1.10.357.10">
    <property type="entry name" value="Tetracycline Repressor, domain 2"/>
    <property type="match status" value="1"/>
</dbReference>
<dbReference type="AlphaFoldDB" id="A0AB39QUK1"/>
<feature type="DNA-binding region" description="H-T-H motif" evidence="4">
    <location>
        <begin position="36"/>
        <end position="55"/>
    </location>
</feature>
<proteinExistence type="predicted"/>
<dbReference type="EMBL" id="CP163441">
    <property type="protein sequence ID" value="XDQ45125.1"/>
    <property type="molecule type" value="Genomic_DNA"/>
</dbReference>
<dbReference type="GO" id="GO:0000976">
    <property type="term" value="F:transcription cis-regulatory region binding"/>
    <property type="evidence" value="ECO:0007669"/>
    <property type="project" value="TreeGrafter"/>
</dbReference>
<protein>
    <submittedName>
        <fullName evidence="6">TetR/AcrR family transcriptional regulator</fullName>
    </submittedName>
</protein>